<organism evidence="2 3">
    <name type="scientific">Haloechinothrix aidingensis</name>
    <dbReference type="NCBI Taxonomy" id="2752311"/>
    <lineage>
        <taxon>Bacteria</taxon>
        <taxon>Bacillati</taxon>
        <taxon>Actinomycetota</taxon>
        <taxon>Actinomycetes</taxon>
        <taxon>Pseudonocardiales</taxon>
        <taxon>Pseudonocardiaceae</taxon>
        <taxon>Haloechinothrix</taxon>
    </lineage>
</organism>
<protein>
    <submittedName>
        <fullName evidence="2">Uncharacterized protein</fullName>
    </submittedName>
</protein>
<comment type="caution">
    <text evidence="2">The sequence shown here is derived from an EMBL/GenBank/DDBJ whole genome shotgun (WGS) entry which is preliminary data.</text>
</comment>
<keyword evidence="3" id="KW-1185">Reference proteome</keyword>
<keyword evidence="1" id="KW-1133">Transmembrane helix</keyword>
<feature type="transmembrane region" description="Helical" evidence="1">
    <location>
        <begin position="34"/>
        <end position="52"/>
    </location>
</feature>
<evidence type="ECO:0000256" key="1">
    <source>
        <dbReference type="SAM" id="Phobius"/>
    </source>
</evidence>
<sequence>MNVTGASHRPARRESGASPEPIDVASIVRGASTAFTILVIGGLMTVVVAGAVPVLGYVWLPVVAAVAFAVAGWRATTPSSPVLQGALAALGGYLLALPLVLFGTGEIDPVQVSSTVLTAVVVGTAAVLLRRFDYRRRARGAAS</sequence>
<feature type="transmembrane region" description="Helical" evidence="1">
    <location>
        <begin position="110"/>
        <end position="129"/>
    </location>
</feature>
<feature type="transmembrane region" description="Helical" evidence="1">
    <location>
        <begin position="58"/>
        <end position="75"/>
    </location>
</feature>
<dbReference type="Proteomes" id="UP000582974">
    <property type="component" value="Unassembled WGS sequence"/>
</dbReference>
<keyword evidence="1" id="KW-0472">Membrane</keyword>
<dbReference type="RefSeq" id="WP_180893323.1">
    <property type="nucleotide sequence ID" value="NZ_JACCKD010000004.1"/>
</dbReference>
<feature type="transmembrane region" description="Helical" evidence="1">
    <location>
        <begin position="82"/>
        <end position="104"/>
    </location>
</feature>
<name>A0A838ABC2_9PSEU</name>
<evidence type="ECO:0000313" key="2">
    <source>
        <dbReference type="EMBL" id="MBA0126505.1"/>
    </source>
</evidence>
<gene>
    <name evidence="2" type="ORF">H0B56_13220</name>
</gene>
<reference evidence="2 3" key="1">
    <citation type="submission" date="2020-07" db="EMBL/GenBank/DDBJ databases">
        <title>Genome of Haloechinothrix sp.</title>
        <authorList>
            <person name="Tang S.-K."/>
            <person name="Yang L."/>
            <person name="Zhu W.-Y."/>
        </authorList>
    </citation>
    <scope>NUCLEOTIDE SEQUENCE [LARGE SCALE GENOMIC DNA]</scope>
    <source>
        <strain evidence="2 3">YIM 98757</strain>
    </source>
</reference>
<dbReference type="AlphaFoldDB" id="A0A838ABC2"/>
<proteinExistence type="predicted"/>
<keyword evidence="1" id="KW-0812">Transmembrane</keyword>
<accession>A0A838ABC2</accession>
<dbReference type="EMBL" id="JACCKD010000004">
    <property type="protein sequence ID" value="MBA0126505.1"/>
    <property type="molecule type" value="Genomic_DNA"/>
</dbReference>
<evidence type="ECO:0000313" key="3">
    <source>
        <dbReference type="Proteomes" id="UP000582974"/>
    </source>
</evidence>